<dbReference type="EMBL" id="QTSX02004269">
    <property type="protein sequence ID" value="KAJ9067004.1"/>
    <property type="molecule type" value="Genomic_DNA"/>
</dbReference>
<sequence length="239" mass="27004">MKKPTSKTKHDLLGVADSPLLPIHTLAEKIKLSECEAQQLKRDLLTRAIQRETEYLFSTNFVRAIRPNAPQESVSAEGFHKKKPLEGVDVSFLRFFYDHYVARFPFLINTDLPKFLEKLEKFQDEVIKANLSSDAERSETTKRKLIILRLQKLLVLLYNNAIPIVTEGLLAGDSSPQEVTHKGSESNPTSPTSPVEELETMCGVPHLIDIVGVRVVTVKGAFRLSSHAKFIIRISKREK</sequence>
<comment type="caution">
    <text evidence="1">The sequence shown here is derived from an EMBL/GenBank/DDBJ whole genome shotgun (WGS) entry which is preliminary data.</text>
</comment>
<accession>A0ACC2SXH4</accession>
<evidence type="ECO:0000313" key="2">
    <source>
        <dbReference type="Proteomes" id="UP001165960"/>
    </source>
</evidence>
<evidence type="ECO:0000313" key="1">
    <source>
        <dbReference type="EMBL" id="KAJ9067004.1"/>
    </source>
</evidence>
<proteinExistence type="predicted"/>
<dbReference type="Proteomes" id="UP001165960">
    <property type="component" value="Unassembled WGS sequence"/>
</dbReference>
<organism evidence="1 2">
    <name type="scientific">Entomophthora muscae</name>
    <dbReference type="NCBI Taxonomy" id="34485"/>
    <lineage>
        <taxon>Eukaryota</taxon>
        <taxon>Fungi</taxon>
        <taxon>Fungi incertae sedis</taxon>
        <taxon>Zoopagomycota</taxon>
        <taxon>Entomophthoromycotina</taxon>
        <taxon>Entomophthoromycetes</taxon>
        <taxon>Entomophthorales</taxon>
        <taxon>Entomophthoraceae</taxon>
        <taxon>Entomophthora</taxon>
    </lineage>
</organism>
<gene>
    <name evidence="1" type="ORF">DSO57_1003710</name>
</gene>
<protein>
    <submittedName>
        <fullName evidence="1">Uncharacterized protein</fullName>
    </submittedName>
</protein>
<keyword evidence="2" id="KW-1185">Reference proteome</keyword>
<reference evidence="1" key="1">
    <citation type="submission" date="2022-04" db="EMBL/GenBank/DDBJ databases">
        <title>Genome of the entomopathogenic fungus Entomophthora muscae.</title>
        <authorList>
            <person name="Elya C."/>
            <person name="Lovett B.R."/>
            <person name="Lee E."/>
            <person name="Macias A.M."/>
            <person name="Hajek A.E."/>
            <person name="De Bivort B.L."/>
            <person name="Kasson M.T."/>
            <person name="De Fine Licht H.H."/>
            <person name="Stajich J.E."/>
        </authorList>
    </citation>
    <scope>NUCLEOTIDE SEQUENCE</scope>
    <source>
        <strain evidence="1">Berkeley</strain>
    </source>
</reference>
<name>A0ACC2SXH4_9FUNG</name>